<keyword evidence="2 3" id="KW-0456">Lyase</keyword>
<dbReference type="Pfam" id="PF01903">
    <property type="entry name" value="CbiX"/>
    <property type="match status" value="1"/>
</dbReference>
<dbReference type="Proteomes" id="UP000317909">
    <property type="component" value="Chromosome"/>
</dbReference>
<proteinExistence type="predicted"/>
<dbReference type="OrthoDB" id="9797895at2"/>
<reference evidence="3 4" key="1">
    <citation type="submission" date="2019-02" db="EMBL/GenBank/DDBJ databases">
        <title>Deep-cultivation of Planctomycetes and their phenomic and genomic characterization uncovers novel biology.</title>
        <authorList>
            <person name="Wiegand S."/>
            <person name="Jogler M."/>
            <person name="Boedeker C."/>
            <person name="Pinto D."/>
            <person name="Vollmers J."/>
            <person name="Rivas-Marin E."/>
            <person name="Kohn T."/>
            <person name="Peeters S.H."/>
            <person name="Heuer A."/>
            <person name="Rast P."/>
            <person name="Oberbeckmann S."/>
            <person name="Bunk B."/>
            <person name="Jeske O."/>
            <person name="Meyerdierks A."/>
            <person name="Storesund J.E."/>
            <person name="Kallscheuer N."/>
            <person name="Luecker S."/>
            <person name="Lage O.M."/>
            <person name="Pohl T."/>
            <person name="Merkel B.J."/>
            <person name="Hornburger P."/>
            <person name="Mueller R.-W."/>
            <person name="Bruemmer F."/>
            <person name="Labrenz M."/>
            <person name="Spormann A.M."/>
            <person name="Op den Camp H."/>
            <person name="Overmann J."/>
            <person name="Amann R."/>
            <person name="Jetten M.S.M."/>
            <person name="Mascher T."/>
            <person name="Medema M.H."/>
            <person name="Devos D.P."/>
            <person name="Kaster A.-K."/>
            <person name="Ovreas L."/>
            <person name="Rohde M."/>
            <person name="Galperin M.Y."/>
            <person name="Jogler C."/>
        </authorList>
    </citation>
    <scope>NUCLEOTIDE SEQUENCE [LARGE SCALE GENOMIC DNA]</scope>
    <source>
        <strain evidence="3 4">I41</strain>
    </source>
</reference>
<evidence type="ECO:0000256" key="1">
    <source>
        <dbReference type="ARBA" id="ARBA00022723"/>
    </source>
</evidence>
<evidence type="ECO:0000313" key="4">
    <source>
        <dbReference type="Proteomes" id="UP000317909"/>
    </source>
</evidence>
<dbReference type="InterPro" id="IPR002762">
    <property type="entry name" value="CbiX-like"/>
</dbReference>
<dbReference type="EMBL" id="CP036339">
    <property type="protein sequence ID" value="QDT73770.1"/>
    <property type="molecule type" value="Genomic_DNA"/>
</dbReference>
<gene>
    <name evidence="3" type="primary">cbiX</name>
    <name evidence="3" type="ORF">I41_29610</name>
</gene>
<dbReference type="Gene3D" id="3.40.50.1400">
    <property type="match status" value="1"/>
</dbReference>
<dbReference type="AlphaFoldDB" id="A0A517TZG5"/>
<dbReference type="GO" id="GO:0016852">
    <property type="term" value="F:sirohydrochlorin cobaltochelatase activity"/>
    <property type="evidence" value="ECO:0007669"/>
    <property type="project" value="UniProtKB-EC"/>
</dbReference>
<sequence length="137" mass="15079">MPDRVPLPCPADAGMIIVDHGSRRPESNNLLLEVVEAYRRHSGWPIIEPAHMELAEPSIAAAFARCVELGAKQVLIVPYFLAPGRHWSEDIPRLAAEAASPFREMGISHVVTPPLGLHPLMLQVIDDRAREGLDAPR</sequence>
<dbReference type="PANTHER" id="PTHR33542:SF3">
    <property type="entry name" value="SIROHYDROCHLORIN FERROCHELATASE, CHLOROPLASTIC"/>
    <property type="match status" value="1"/>
</dbReference>
<evidence type="ECO:0000256" key="2">
    <source>
        <dbReference type="ARBA" id="ARBA00023239"/>
    </source>
</evidence>
<dbReference type="InterPro" id="IPR050963">
    <property type="entry name" value="Sirohydro_Cobaltochel/CbiX"/>
</dbReference>
<dbReference type="EC" id="4.99.1.3" evidence="3"/>
<dbReference type="CDD" id="cd03416">
    <property type="entry name" value="CbiX_SirB_N"/>
    <property type="match status" value="1"/>
</dbReference>
<dbReference type="SUPFAM" id="SSF53800">
    <property type="entry name" value="Chelatase"/>
    <property type="match status" value="1"/>
</dbReference>
<dbReference type="RefSeq" id="WP_145433376.1">
    <property type="nucleotide sequence ID" value="NZ_CP036339.1"/>
</dbReference>
<evidence type="ECO:0000313" key="3">
    <source>
        <dbReference type="EMBL" id="QDT73770.1"/>
    </source>
</evidence>
<organism evidence="3 4">
    <name type="scientific">Lacipirellula limnantheis</name>
    <dbReference type="NCBI Taxonomy" id="2528024"/>
    <lineage>
        <taxon>Bacteria</taxon>
        <taxon>Pseudomonadati</taxon>
        <taxon>Planctomycetota</taxon>
        <taxon>Planctomycetia</taxon>
        <taxon>Pirellulales</taxon>
        <taxon>Lacipirellulaceae</taxon>
        <taxon>Lacipirellula</taxon>
    </lineage>
</organism>
<name>A0A517TZG5_9BACT</name>
<protein>
    <submittedName>
        <fullName evidence="3">Sirohydrochlorin cobaltochelatase</fullName>
        <ecNumber evidence="3">4.99.1.3</ecNumber>
    </submittedName>
</protein>
<dbReference type="GO" id="GO:0046872">
    <property type="term" value="F:metal ion binding"/>
    <property type="evidence" value="ECO:0007669"/>
    <property type="project" value="UniProtKB-KW"/>
</dbReference>
<dbReference type="KEGG" id="llh:I41_29610"/>
<dbReference type="PANTHER" id="PTHR33542">
    <property type="entry name" value="SIROHYDROCHLORIN FERROCHELATASE, CHLOROPLASTIC"/>
    <property type="match status" value="1"/>
</dbReference>
<keyword evidence="4" id="KW-1185">Reference proteome</keyword>
<accession>A0A517TZG5</accession>
<keyword evidence="1" id="KW-0479">Metal-binding</keyword>